<protein>
    <submittedName>
        <fullName evidence="2">Uncharacterized protein</fullName>
    </submittedName>
</protein>
<reference evidence="2 3" key="1">
    <citation type="submission" date="2018-06" db="EMBL/GenBank/DDBJ databases">
        <title>Genomic Encyclopedia of Archaeal and Bacterial Type Strains, Phase II (KMG-II): from individual species to whole genera.</title>
        <authorList>
            <person name="Goeker M."/>
        </authorList>
    </citation>
    <scope>NUCLEOTIDE SEQUENCE [LARGE SCALE GENOMIC DNA]</scope>
    <source>
        <strain evidence="2 3">DSM 18774</strain>
    </source>
</reference>
<dbReference type="RefSeq" id="WP_170139754.1">
    <property type="nucleotide sequence ID" value="NZ_QKZS01000029.1"/>
</dbReference>
<sequence>MASRISLLWRALVRLNARIDDSLVGDILGAITLFLGLYGLLLAVPVLEGVLK</sequence>
<accession>A0A2W7QKD2</accession>
<feature type="transmembrane region" description="Helical" evidence="1">
    <location>
        <begin position="27"/>
        <end position="47"/>
    </location>
</feature>
<evidence type="ECO:0000256" key="1">
    <source>
        <dbReference type="SAM" id="Phobius"/>
    </source>
</evidence>
<keyword evidence="1" id="KW-1133">Transmembrane helix</keyword>
<dbReference type="AlphaFoldDB" id="A0A2W7QKD2"/>
<name>A0A2W7QKD2_9RHOB</name>
<keyword evidence="1" id="KW-0472">Membrane</keyword>
<organism evidence="2 3">
    <name type="scientific">Cereibacter changlensis</name>
    <dbReference type="NCBI Taxonomy" id="402884"/>
    <lineage>
        <taxon>Bacteria</taxon>
        <taxon>Pseudomonadati</taxon>
        <taxon>Pseudomonadota</taxon>
        <taxon>Alphaproteobacteria</taxon>
        <taxon>Rhodobacterales</taxon>
        <taxon>Paracoccaceae</taxon>
        <taxon>Cereibacter</taxon>
    </lineage>
</organism>
<keyword evidence="1" id="KW-0812">Transmembrane</keyword>
<dbReference type="EMBL" id="QKZS01000029">
    <property type="protein sequence ID" value="PZX47746.1"/>
    <property type="molecule type" value="Genomic_DNA"/>
</dbReference>
<proteinExistence type="predicted"/>
<gene>
    <name evidence="2" type="ORF">LX76_04394</name>
</gene>
<comment type="caution">
    <text evidence="2">The sequence shown here is derived from an EMBL/GenBank/DDBJ whole genome shotgun (WGS) entry which is preliminary data.</text>
</comment>
<evidence type="ECO:0000313" key="3">
    <source>
        <dbReference type="Proteomes" id="UP000249538"/>
    </source>
</evidence>
<evidence type="ECO:0000313" key="2">
    <source>
        <dbReference type="EMBL" id="PZX47746.1"/>
    </source>
</evidence>
<dbReference type="Proteomes" id="UP000249538">
    <property type="component" value="Unassembled WGS sequence"/>
</dbReference>